<dbReference type="InterPro" id="IPR013785">
    <property type="entry name" value="Aldolase_TIM"/>
</dbReference>
<dbReference type="EMBL" id="JACIER010000007">
    <property type="protein sequence ID" value="MBB4044215.1"/>
    <property type="molecule type" value="Genomic_DNA"/>
</dbReference>
<dbReference type="Gene3D" id="3.20.20.70">
    <property type="entry name" value="Aldolase class I"/>
    <property type="match status" value="1"/>
</dbReference>
<dbReference type="SUPFAM" id="SSF51445">
    <property type="entry name" value="(Trans)glycosidases"/>
    <property type="match status" value="1"/>
</dbReference>
<protein>
    <recommendedName>
        <fullName evidence="3">Alpha-galactosidase</fullName>
    </recommendedName>
</protein>
<evidence type="ECO:0000313" key="2">
    <source>
        <dbReference type="Proteomes" id="UP000560658"/>
    </source>
</evidence>
<dbReference type="InterPro" id="IPR017853">
    <property type="entry name" value="GH"/>
</dbReference>
<organism evidence="1 2">
    <name type="scientific">Bacteroides reticulotermitis</name>
    <dbReference type="NCBI Taxonomy" id="1133319"/>
    <lineage>
        <taxon>Bacteria</taxon>
        <taxon>Pseudomonadati</taxon>
        <taxon>Bacteroidota</taxon>
        <taxon>Bacteroidia</taxon>
        <taxon>Bacteroidales</taxon>
        <taxon>Bacteroidaceae</taxon>
        <taxon>Bacteroides</taxon>
    </lineage>
</organism>
<dbReference type="RefSeq" id="WP_044162176.1">
    <property type="nucleotide sequence ID" value="NZ_JACIER010000007.1"/>
</dbReference>
<evidence type="ECO:0000313" key="1">
    <source>
        <dbReference type="EMBL" id="MBB4044215.1"/>
    </source>
</evidence>
<evidence type="ECO:0008006" key="3">
    <source>
        <dbReference type="Google" id="ProtNLM"/>
    </source>
</evidence>
<dbReference type="AlphaFoldDB" id="A0A840D6D1"/>
<sequence>MSRKSIITLFISTLLGLPIWGAQPYYAFLKGDTLRMGNDWMERTMLWNNGAPITISLTDKQRGEIIRADGKQPDFSLVKGASKDATLTVSEISTNGIHANYLQVTVASTIGSLCIERRYRIYADCPAIACDTYLKGQVELYQHKDDNRSNADRKNIEHTDDMATGVKTPTLDRLQLIGNHWRARTVEFFDYTDWNDNLMTERTWLPYRRNTYRGNLLFAHDVDTQQGFFFLKEAPSSSTQLNYGGSDFVADFSDFMVVGLGIATNDVKPDNWTRVYGCVTGIYTGGEQEALTALRNYQKQLRHYTTVQDEMIMLNTWGDRSQDAKIDEAFCLAELDRAARMGVTLFQLDDGWQSGKSPNSKTTGGSFKDIWKNNEYWTPNPTKFPHGLKPIVEKGKRLGIRVGLWFNPSVQDDFADWQKDAEVIIGLYKKYGICCFKIDGLQIPTKAAEQNLRQLFDTVLSQTNHEVIFNLDATAGRRGGYHYMNEYGNIFLENRYTDWGNYYPYRTLRNLWMLSRYVPAEKMQIEFLNKWRNTDKYPATAPFAPARYSFEYLFATTMAGQPLAWMEASNLPAEAFAIKSLVEQYKKVQYDFHKGTILPVGDEPSGRSWTGFQSINREKGVESGYLLIYREDNTESEAWVETWLPEGAVVTCTRVLGNGESATLTVGRRGAVKVSLPHSNDFVMYQYQIK</sequence>
<name>A0A840D6D1_9BACE</name>
<gene>
    <name evidence="1" type="ORF">GGR06_002006</name>
</gene>
<proteinExistence type="predicted"/>
<dbReference type="Pfam" id="PF02065">
    <property type="entry name" value="Melibiase"/>
    <property type="match status" value="1"/>
</dbReference>
<accession>A0A840D6D1</accession>
<comment type="caution">
    <text evidence="1">The sequence shown here is derived from an EMBL/GenBank/DDBJ whole genome shotgun (WGS) entry which is preliminary data.</text>
</comment>
<reference evidence="1" key="1">
    <citation type="submission" date="2020-08" db="EMBL/GenBank/DDBJ databases">
        <title>Genomic Encyclopedia of Type Strains, Phase IV (KMG-IV): sequencing the most valuable type-strain genomes for metagenomic binning, comparative biology and taxonomic classification.</title>
        <authorList>
            <person name="Goeker M."/>
        </authorList>
    </citation>
    <scope>NUCLEOTIDE SEQUENCE [LARGE SCALE GENOMIC DNA]</scope>
    <source>
        <strain evidence="1">DSM 105720</strain>
    </source>
</reference>
<dbReference type="Proteomes" id="UP000560658">
    <property type="component" value="Unassembled WGS sequence"/>
</dbReference>
<keyword evidence="2" id="KW-1185">Reference proteome</keyword>